<proteinExistence type="predicted"/>
<evidence type="ECO:0000313" key="3">
    <source>
        <dbReference type="Proteomes" id="UP000800094"/>
    </source>
</evidence>
<reference evidence="2" key="1">
    <citation type="journal article" date="2020" name="Stud. Mycol.">
        <title>101 Dothideomycetes genomes: a test case for predicting lifestyles and emergence of pathogens.</title>
        <authorList>
            <person name="Haridas S."/>
            <person name="Albert R."/>
            <person name="Binder M."/>
            <person name="Bloem J."/>
            <person name="Labutti K."/>
            <person name="Salamov A."/>
            <person name="Andreopoulos B."/>
            <person name="Baker S."/>
            <person name="Barry K."/>
            <person name="Bills G."/>
            <person name="Bluhm B."/>
            <person name="Cannon C."/>
            <person name="Castanera R."/>
            <person name="Culley D."/>
            <person name="Daum C."/>
            <person name="Ezra D."/>
            <person name="Gonzalez J."/>
            <person name="Henrissat B."/>
            <person name="Kuo A."/>
            <person name="Liang C."/>
            <person name="Lipzen A."/>
            <person name="Lutzoni F."/>
            <person name="Magnuson J."/>
            <person name="Mondo S."/>
            <person name="Nolan M."/>
            <person name="Ohm R."/>
            <person name="Pangilinan J."/>
            <person name="Park H.-J."/>
            <person name="Ramirez L."/>
            <person name="Alfaro M."/>
            <person name="Sun H."/>
            <person name="Tritt A."/>
            <person name="Yoshinaga Y."/>
            <person name="Zwiers L.-H."/>
            <person name="Turgeon B."/>
            <person name="Goodwin S."/>
            <person name="Spatafora J."/>
            <person name="Crous P."/>
            <person name="Grigoriev I."/>
        </authorList>
    </citation>
    <scope>NUCLEOTIDE SEQUENCE</scope>
    <source>
        <strain evidence="2">CBS 122368</strain>
    </source>
</reference>
<keyword evidence="3" id="KW-1185">Reference proteome</keyword>
<gene>
    <name evidence="2" type="ORF">BU26DRAFT_230676</name>
</gene>
<dbReference type="RefSeq" id="XP_033688848.1">
    <property type="nucleotide sequence ID" value="XM_033820863.1"/>
</dbReference>
<sequence length="549" mass="61891">MGTRGFYVFKWRGRFYAYYNRNDSYPSGLGKALLRPVPLDNPEAYREWLEQTREIFSQIEAILERHIFSVPIETILSRDELPSLPCLGVEGLAYIPDYFEVLSDGLYDEWIYVIDLDKERLIVNGCCYFHLAEITPSWQDLLPEARKYFFGELDRDAIHSSIAEDEAPASVLDYDPSVKYQQLNPSIIEPKRISQLNRKPHFVMCKRLFEVLVKKYNDPMTATNDTVTDKSDFLFRELIFAMLCLASCSTDLVRLVSGRHIIHKSGWRFAGILKDPQPEFTASIFQGFHLPDKQAGSAPKTDCYWLSGVLVYLVLELGTEALVQDAIIDVAQRGRSEGREEFSAIIVSVDRAVLVRVLDGAVQHTRRLRLIHRELRQRGFGNEESRSSIDLDKLVYNSEGKYPPLKGDSDYEEADRGNAEEAPSAGNAEDGSNHGDRDEEAEGDKLEKAPSAENAEDESSEGKLNEDKLDEDNCNEGSGGGNAGGETPEQGQSVPEVQDTPQKEIDWYDPTSDQSGTFDAIAHLFEAQICRSLRQAAITDDCRTRSIAE</sequence>
<feature type="compositionally biased region" description="Basic and acidic residues" evidence="1">
    <location>
        <begin position="431"/>
        <end position="450"/>
    </location>
</feature>
<dbReference type="Proteomes" id="UP000800094">
    <property type="component" value="Unassembled WGS sequence"/>
</dbReference>
<dbReference type="EMBL" id="ML987191">
    <property type="protein sequence ID" value="KAF2253844.1"/>
    <property type="molecule type" value="Genomic_DNA"/>
</dbReference>
<feature type="region of interest" description="Disordered" evidence="1">
    <location>
        <begin position="398"/>
        <end position="514"/>
    </location>
</feature>
<dbReference type="AlphaFoldDB" id="A0A6A6ITS3"/>
<name>A0A6A6ITS3_9PLEO</name>
<dbReference type="GeneID" id="54574193"/>
<evidence type="ECO:0000313" key="2">
    <source>
        <dbReference type="EMBL" id="KAF2253844.1"/>
    </source>
</evidence>
<accession>A0A6A6ITS3</accession>
<evidence type="ECO:0000256" key="1">
    <source>
        <dbReference type="SAM" id="MobiDB-lite"/>
    </source>
</evidence>
<protein>
    <submittedName>
        <fullName evidence="2">Uncharacterized protein</fullName>
    </submittedName>
</protein>
<dbReference type="OrthoDB" id="3938867at2759"/>
<organism evidence="2 3">
    <name type="scientific">Trematosphaeria pertusa</name>
    <dbReference type="NCBI Taxonomy" id="390896"/>
    <lineage>
        <taxon>Eukaryota</taxon>
        <taxon>Fungi</taxon>
        <taxon>Dikarya</taxon>
        <taxon>Ascomycota</taxon>
        <taxon>Pezizomycotina</taxon>
        <taxon>Dothideomycetes</taxon>
        <taxon>Pleosporomycetidae</taxon>
        <taxon>Pleosporales</taxon>
        <taxon>Massarineae</taxon>
        <taxon>Trematosphaeriaceae</taxon>
        <taxon>Trematosphaeria</taxon>
    </lineage>
</organism>